<comment type="caution">
    <text evidence="6">The sequence shown here is derived from an EMBL/GenBank/DDBJ whole genome shotgun (WGS) entry which is preliminary data.</text>
</comment>
<evidence type="ECO:0000256" key="4">
    <source>
        <dbReference type="ARBA" id="ARBA00023163"/>
    </source>
</evidence>
<reference evidence="6 7" key="1">
    <citation type="submission" date="2024-01" db="EMBL/GenBank/DDBJ databases">
        <title>The genomes of 5 underutilized Papilionoideae crops provide insights into root nodulation and disease resistanc.</title>
        <authorList>
            <person name="Yuan L."/>
        </authorList>
    </citation>
    <scope>NUCLEOTIDE SEQUENCE [LARGE SCALE GENOMIC DNA]</scope>
    <source>
        <strain evidence="6">ZHUSHIDOU_FW_LH</strain>
        <tissue evidence="6">Leaf</tissue>
    </source>
</reference>
<dbReference type="EMBL" id="JAYWIO010000002">
    <property type="protein sequence ID" value="KAK7282090.1"/>
    <property type="molecule type" value="Genomic_DNA"/>
</dbReference>
<evidence type="ECO:0000256" key="3">
    <source>
        <dbReference type="ARBA" id="ARBA00023015"/>
    </source>
</evidence>
<dbReference type="GO" id="GO:0006338">
    <property type="term" value="P:chromatin remodeling"/>
    <property type="evidence" value="ECO:0007669"/>
    <property type="project" value="InterPro"/>
</dbReference>
<organism evidence="6 7">
    <name type="scientific">Crotalaria pallida</name>
    <name type="common">Smooth rattlebox</name>
    <name type="synonym">Crotalaria striata</name>
    <dbReference type="NCBI Taxonomy" id="3830"/>
    <lineage>
        <taxon>Eukaryota</taxon>
        <taxon>Viridiplantae</taxon>
        <taxon>Streptophyta</taxon>
        <taxon>Embryophyta</taxon>
        <taxon>Tracheophyta</taxon>
        <taxon>Spermatophyta</taxon>
        <taxon>Magnoliopsida</taxon>
        <taxon>eudicotyledons</taxon>
        <taxon>Gunneridae</taxon>
        <taxon>Pentapetalae</taxon>
        <taxon>rosids</taxon>
        <taxon>fabids</taxon>
        <taxon>Fabales</taxon>
        <taxon>Fabaceae</taxon>
        <taxon>Papilionoideae</taxon>
        <taxon>50 kb inversion clade</taxon>
        <taxon>genistoids sensu lato</taxon>
        <taxon>core genistoids</taxon>
        <taxon>Crotalarieae</taxon>
        <taxon>Crotalaria</taxon>
    </lineage>
</organism>
<dbReference type="Proteomes" id="UP001372338">
    <property type="component" value="Unassembled WGS sequence"/>
</dbReference>
<name>A0AAN9FZ30_CROPI</name>
<dbReference type="GO" id="GO:0000228">
    <property type="term" value="C:nuclear chromosome"/>
    <property type="evidence" value="ECO:0007669"/>
    <property type="project" value="InterPro"/>
</dbReference>
<sequence>MALTMGMMDDGRPTTKNLMPIRLDIEIDGHRFKDSFTWNPSDPNSEVVAFAKRTIKDLKLPPGFVTQIAQSIQNVVVPRVCHLALKLKLASCIEQEENNIKHGVGLHASWPCHNMNPTDQCLQALSSDTLYKTIYLQTTT</sequence>
<dbReference type="AlphaFoldDB" id="A0AAN9FZ30"/>
<proteinExistence type="inferred from homology"/>
<evidence type="ECO:0000256" key="1">
    <source>
        <dbReference type="ARBA" id="ARBA00004123"/>
    </source>
</evidence>
<keyword evidence="3" id="KW-0805">Transcription regulation</keyword>
<evidence type="ECO:0000256" key="5">
    <source>
        <dbReference type="ARBA" id="ARBA00023242"/>
    </source>
</evidence>
<keyword evidence="5" id="KW-0539">Nucleus</keyword>
<gene>
    <name evidence="6" type="ORF">RIF29_10624</name>
</gene>
<keyword evidence="7" id="KW-1185">Reference proteome</keyword>
<comment type="similarity">
    <text evidence="2">Belongs to the SNF5 family.</text>
</comment>
<accession>A0AAN9FZ30</accession>
<dbReference type="InterPro" id="IPR006939">
    <property type="entry name" value="SNF5"/>
</dbReference>
<protein>
    <submittedName>
        <fullName evidence="6">Uncharacterized protein</fullName>
    </submittedName>
</protein>
<comment type="subcellular location">
    <subcellularLocation>
        <location evidence="1">Nucleus</location>
    </subcellularLocation>
</comment>
<evidence type="ECO:0000256" key="2">
    <source>
        <dbReference type="ARBA" id="ARBA00010239"/>
    </source>
</evidence>
<dbReference type="PANTHER" id="PTHR10019">
    <property type="entry name" value="SNF5"/>
    <property type="match status" value="1"/>
</dbReference>
<dbReference type="Pfam" id="PF04855">
    <property type="entry name" value="SNF5"/>
    <property type="match status" value="1"/>
</dbReference>
<keyword evidence="4" id="KW-0804">Transcription</keyword>
<evidence type="ECO:0000313" key="6">
    <source>
        <dbReference type="EMBL" id="KAK7282090.1"/>
    </source>
</evidence>
<evidence type="ECO:0000313" key="7">
    <source>
        <dbReference type="Proteomes" id="UP001372338"/>
    </source>
</evidence>